<comment type="caution">
    <text evidence="1">The sequence shown here is derived from an EMBL/GenBank/DDBJ whole genome shotgun (WGS) entry which is preliminary data.</text>
</comment>
<proteinExistence type="predicted"/>
<keyword evidence="2" id="KW-1185">Reference proteome</keyword>
<gene>
    <name evidence="1" type="ORF">EV182_000937</name>
</gene>
<protein>
    <submittedName>
        <fullName evidence="1">Uncharacterized protein</fullName>
    </submittedName>
</protein>
<dbReference type="Proteomes" id="UP001145114">
    <property type="component" value="Unassembled WGS sequence"/>
</dbReference>
<accession>A0ACC1HXB7</accession>
<sequence>MLSQKKQLLDKVRSLGDHQLRLAFPLLTQLVRHGLLVSKDDKGNVELAQECREDREVVEAMWDKAAGEELIENLVMLAYRTLGTDRYNNIFQMLGAGLAKRIISTCLAPRFSALPQRSTAGALAMFIFTKEGLRRQPEVQTDPEWVELYIRMLGYCGDADALERGLGEISIDLKDPKLNSAVICARARCFQAEKARQMWDEAVAQYGKLPAYYHEAKIAIALCLAEIGDIERGLKFLSEQARFNADPLAELDKGERLEREALYQLQLYEAALRTQVAHHPLTERFHTLASTRFGKPLDYRLRTQTAEHINTLFGWRDIESRLLASSQLPSPLIQEALIWCASLANIISPSKCRLEEVEQRLENVVAHGAVPLLKTYQQLLWMAALSRQIKHRERSKLACRFLTRAKDAHPRSLNPDVFLPTLVACLPPQMIFGSKHSGISRSSFKMPHHLDLHRHAWWGGRDIFGITGLMNHSWYHVSTECIVAIMWFWAASHNLPRFIKVWERAVNARNYYYTPLQPGLQVFRNEWFYTQIFSMLSARANEAHYALTRVRSQMRSESTAVPTTVPLVVAQLNCCAVSANFNKAKAVMRDAEQAGIAEDPRVVATFACAHFVDVCPEELAQKVCEQLLSDDQADIDDNTYYAMLRYYARRTPDLKTALRVYDHWLASDQHTQRLSPAFRGWWSGVNSTLSSENGTRYFDPSDGRPAGLLDLSQVAETKDTATRHPPAPALVEHEYAMVVLLAEAYIYAEQWAKACGLIDELCRQVALVRIPTTTTMNALAGLAMTCIAKKNAAGFKQALNITALYFALNVGEGEMIIPKFSRWKYAVMELVDALDTPEALPLTKNQISQHLCNIKDVHLTKFLNKADLLSV</sequence>
<evidence type="ECO:0000313" key="1">
    <source>
        <dbReference type="EMBL" id="KAJ1679975.1"/>
    </source>
</evidence>
<organism evidence="1 2">
    <name type="scientific">Spiromyces aspiralis</name>
    <dbReference type="NCBI Taxonomy" id="68401"/>
    <lineage>
        <taxon>Eukaryota</taxon>
        <taxon>Fungi</taxon>
        <taxon>Fungi incertae sedis</taxon>
        <taxon>Zoopagomycota</taxon>
        <taxon>Kickxellomycotina</taxon>
        <taxon>Kickxellomycetes</taxon>
        <taxon>Kickxellales</taxon>
        <taxon>Kickxellaceae</taxon>
        <taxon>Spiromyces</taxon>
    </lineage>
</organism>
<dbReference type="EMBL" id="JAMZIH010000091">
    <property type="protein sequence ID" value="KAJ1679975.1"/>
    <property type="molecule type" value="Genomic_DNA"/>
</dbReference>
<evidence type="ECO:0000313" key="2">
    <source>
        <dbReference type="Proteomes" id="UP001145114"/>
    </source>
</evidence>
<name>A0ACC1HXB7_9FUNG</name>
<reference evidence="1" key="1">
    <citation type="submission" date="2022-06" db="EMBL/GenBank/DDBJ databases">
        <title>Phylogenomic reconstructions and comparative analyses of Kickxellomycotina fungi.</title>
        <authorList>
            <person name="Reynolds N.K."/>
            <person name="Stajich J.E."/>
            <person name="Barry K."/>
            <person name="Grigoriev I.V."/>
            <person name="Crous P."/>
            <person name="Smith M.E."/>
        </authorList>
    </citation>
    <scope>NUCLEOTIDE SEQUENCE</scope>
    <source>
        <strain evidence="1">RSA 2271</strain>
    </source>
</reference>